<name>A0ABN7AVF6_9HEMI</name>
<proteinExistence type="predicted"/>
<protein>
    <submittedName>
        <fullName evidence="1">Retrotransposon protein</fullName>
    </submittedName>
</protein>
<sequence length="120" mass="13464">MSSASAFVRPARIHTEQAPERIGHQADSIYADIGKAFDKLQISFCSSKLRYLNFSCFILVTPKPVRPSGWLWLAGVLETLEVPRGSVVGPTRFLAFIDDSLEVVRHSKLLLENFKIIWGC</sequence>
<dbReference type="EMBL" id="AP028915">
    <property type="protein sequence ID" value="BES96163.1"/>
    <property type="molecule type" value="Genomic_DNA"/>
</dbReference>
<evidence type="ECO:0000313" key="2">
    <source>
        <dbReference type="Proteomes" id="UP001307889"/>
    </source>
</evidence>
<evidence type="ECO:0000313" key="1">
    <source>
        <dbReference type="EMBL" id="BES96163.1"/>
    </source>
</evidence>
<accession>A0ABN7AVF6</accession>
<keyword evidence="2" id="KW-1185">Reference proteome</keyword>
<reference evidence="1 2" key="1">
    <citation type="submission" date="2023-09" db="EMBL/GenBank/DDBJ databases">
        <title>Nesidiocoris tenuis whole genome shotgun sequence.</title>
        <authorList>
            <person name="Shibata T."/>
            <person name="Shimoda M."/>
            <person name="Kobayashi T."/>
            <person name="Uehara T."/>
        </authorList>
    </citation>
    <scope>NUCLEOTIDE SEQUENCE [LARGE SCALE GENOMIC DNA]</scope>
    <source>
        <strain evidence="1 2">Japan</strain>
    </source>
</reference>
<dbReference type="Proteomes" id="UP001307889">
    <property type="component" value="Chromosome 7"/>
</dbReference>
<organism evidence="1 2">
    <name type="scientific">Nesidiocoris tenuis</name>
    <dbReference type="NCBI Taxonomy" id="355587"/>
    <lineage>
        <taxon>Eukaryota</taxon>
        <taxon>Metazoa</taxon>
        <taxon>Ecdysozoa</taxon>
        <taxon>Arthropoda</taxon>
        <taxon>Hexapoda</taxon>
        <taxon>Insecta</taxon>
        <taxon>Pterygota</taxon>
        <taxon>Neoptera</taxon>
        <taxon>Paraneoptera</taxon>
        <taxon>Hemiptera</taxon>
        <taxon>Heteroptera</taxon>
        <taxon>Panheteroptera</taxon>
        <taxon>Cimicomorpha</taxon>
        <taxon>Miridae</taxon>
        <taxon>Dicyphina</taxon>
        <taxon>Nesidiocoris</taxon>
    </lineage>
</organism>
<gene>
    <name evidence="1" type="ORF">NTJ_08973</name>
</gene>